<evidence type="ECO:0000256" key="2">
    <source>
        <dbReference type="ARBA" id="ARBA00022448"/>
    </source>
</evidence>
<feature type="region of interest" description="Disordered" evidence="10">
    <location>
        <begin position="1"/>
        <end position="24"/>
    </location>
</feature>
<keyword evidence="6 9" id="KW-1133">Transmembrane helix</keyword>
<gene>
    <name evidence="9 11" type="primary">secE</name>
    <name evidence="11" type="ORF">MBO_04062</name>
</gene>
<dbReference type="GO" id="GO:0008320">
    <property type="term" value="F:protein transmembrane transporter activity"/>
    <property type="evidence" value="ECO:0007669"/>
    <property type="project" value="UniProtKB-UniRule"/>
</dbReference>
<dbReference type="PANTHER" id="PTHR33910:SF1">
    <property type="entry name" value="PROTEIN TRANSLOCASE SUBUNIT SECE"/>
    <property type="match status" value="1"/>
</dbReference>
<dbReference type="NCBIfam" id="TIGR00964">
    <property type="entry name" value="secE_bact"/>
    <property type="match status" value="1"/>
</dbReference>
<keyword evidence="2 9" id="KW-0813">Transport</keyword>
<comment type="subcellular location">
    <subcellularLocation>
        <location evidence="1">Membrane</location>
    </subcellularLocation>
</comment>
<keyword evidence="3 9" id="KW-1003">Cell membrane</keyword>
<dbReference type="Pfam" id="PF00584">
    <property type="entry name" value="SecE"/>
    <property type="match status" value="1"/>
</dbReference>
<comment type="similarity">
    <text evidence="9">Belongs to the SecE/SEC61-gamma family.</text>
</comment>
<evidence type="ECO:0000256" key="7">
    <source>
        <dbReference type="ARBA" id="ARBA00023010"/>
    </source>
</evidence>
<dbReference type="InterPro" id="IPR005807">
    <property type="entry name" value="SecE_bac"/>
</dbReference>
<evidence type="ECO:0000256" key="6">
    <source>
        <dbReference type="ARBA" id="ARBA00022989"/>
    </source>
</evidence>
<feature type="transmembrane region" description="Helical" evidence="9">
    <location>
        <begin position="46"/>
        <end position="66"/>
    </location>
</feature>
<comment type="subunit">
    <text evidence="9">Component of the Sec protein translocase complex. Heterotrimer consisting of SecY, SecE and SecG subunits. The heterotrimers can form oligomers, although 1 heterotrimer is thought to be able to translocate proteins. Interacts with the ribosome. Interacts with SecDF, and other proteins may be involved. Interacts with SecA.</text>
</comment>
<keyword evidence="8 9" id="KW-0472">Membrane</keyword>
<proteinExistence type="inferred from homology"/>
<dbReference type="PANTHER" id="PTHR33910">
    <property type="entry name" value="PROTEIN TRANSLOCASE SUBUNIT SECE"/>
    <property type="match status" value="1"/>
</dbReference>
<dbReference type="InterPro" id="IPR001901">
    <property type="entry name" value="Translocase_SecE/Sec61-g"/>
</dbReference>
<keyword evidence="7 9" id="KW-0811">Translocation</keyword>
<dbReference type="EMBL" id="AOMT01000019">
    <property type="protein sequence ID" value="KDN25371.1"/>
    <property type="molecule type" value="Genomic_DNA"/>
</dbReference>
<dbReference type="GO" id="GO:0005886">
    <property type="term" value="C:plasma membrane"/>
    <property type="evidence" value="ECO:0007669"/>
    <property type="project" value="UniProtKB-UniRule"/>
</dbReference>
<keyword evidence="12" id="KW-1185">Reference proteome</keyword>
<dbReference type="OrthoDB" id="9806365at2"/>
<evidence type="ECO:0000256" key="9">
    <source>
        <dbReference type="HAMAP-Rule" id="MF_00422"/>
    </source>
</evidence>
<evidence type="ECO:0000313" key="12">
    <source>
        <dbReference type="Proteomes" id="UP000035860"/>
    </source>
</evidence>
<dbReference type="PROSITE" id="PS01067">
    <property type="entry name" value="SECE_SEC61G"/>
    <property type="match status" value="1"/>
</dbReference>
<dbReference type="InterPro" id="IPR038379">
    <property type="entry name" value="SecE_sf"/>
</dbReference>
<dbReference type="NCBIfam" id="NF004373">
    <property type="entry name" value="PRK05740.1-3"/>
    <property type="match status" value="1"/>
</dbReference>
<keyword evidence="4 9" id="KW-0812">Transmembrane</keyword>
<sequence length="159" mass="18082">MSDNKDNFDTQAETVASNGPAQQKQSVTISKENVVEVAKRRSAKDYILWLLAIVSLISATLVTEYLPRYWAQGNNVWVQLGITVALVVFAIICLVFTNQGRAFKTLLKDAGIELRRVTWPSKDETFRYTWQVILAMIIIGFIIWLLDNIFNKIIGFILN</sequence>
<evidence type="ECO:0000256" key="10">
    <source>
        <dbReference type="SAM" id="MobiDB-lite"/>
    </source>
</evidence>
<dbReference type="Gene3D" id="1.20.5.1030">
    <property type="entry name" value="Preprotein translocase secy subunit"/>
    <property type="match status" value="1"/>
</dbReference>
<comment type="caution">
    <text evidence="11">The sequence shown here is derived from an EMBL/GenBank/DDBJ whole genome shotgun (WGS) entry which is preliminary data.</text>
</comment>
<feature type="compositionally biased region" description="Polar residues" evidence="10">
    <location>
        <begin position="9"/>
        <end position="24"/>
    </location>
</feature>
<dbReference type="GO" id="GO:0043952">
    <property type="term" value="P:protein transport by the Sec complex"/>
    <property type="evidence" value="ECO:0007669"/>
    <property type="project" value="UniProtKB-UniRule"/>
</dbReference>
<dbReference type="GO" id="GO:0009306">
    <property type="term" value="P:protein secretion"/>
    <property type="evidence" value="ECO:0007669"/>
    <property type="project" value="UniProtKB-UniRule"/>
</dbReference>
<evidence type="ECO:0000256" key="4">
    <source>
        <dbReference type="ARBA" id="ARBA00022692"/>
    </source>
</evidence>
<comment type="caution">
    <text evidence="9">Lacks conserved residue(s) required for the propagation of feature annotation.</text>
</comment>
<protein>
    <recommendedName>
        <fullName evidence="9">Protein translocase subunit SecE</fullName>
    </recommendedName>
</protein>
<feature type="transmembrane region" description="Helical" evidence="9">
    <location>
        <begin position="128"/>
        <end position="146"/>
    </location>
</feature>
<evidence type="ECO:0000256" key="3">
    <source>
        <dbReference type="ARBA" id="ARBA00022475"/>
    </source>
</evidence>
<dbReference type="RefSeq" id="WP_036363995.1">
    <property type="nucleotide sequence ID" value="NZ_AOMT01000019.1"/>
</dbReference>
<evidence type="ECO:0000313" key="11">
    <source>
        <dbReference type="EMBL" id="KDN25371.1"/>
    </source>
</evidence>
<dbReference type="eggNOG" id="COG0690">
    <property type="taxonomic scope" value="Bacteria"/>
</dbReference>
<comment type="function">
    <text evidence="9">Essential subunit of the Sec protein translocation channel SecYEG. Clamps together the 2 halves of SecY. May contact the channel plug during translocation.</text>
</comment>
<evidence type="ECO:0000256" key="1">
    <source>
        <dbReference type="ARBA" id="ARBA00004370"/>
    </source>
</evidence>
<dbReference type="GO" id="GO:0065002">
    <property type="term" value="P:intracellular protein transmembrane transport"/>
    <property type="evidence" value="ECO:0007669"/>
    <property type="project" value="UniProtKB-UniRule"/>
</dbReference>
<organism evidence="11 12">
    <name type="scientific">Moraxella bovoculi 237</name>
    <dbReference type="NCBI Taxonomy" id="743974"/>
    <lineage>
        <taxon>Bacteria</taxon>
        <taxon>Pseudomonadati</taxon>
        <taxon>Pseudomonadota</taxon>
        <taxon>Gammaproteobacteria</taxon>
        <taxon>Moraxellales</taxon>
        <taxon>Moraxellaceae</taxon>
        <taxon>Moraxella</taxon>
    </lineage>
</organism>
<dbReference type="HAMAP" id="MF_00422">
    <property type="entry name" value="SecE"/>
    <property type="match status" value="1"/>
</dbReference>
<dbReference type="Proteomes" id="UP000035860">
    <property type="component" value="Unassembled WGS sequence"/>
</dbReference>
<dbReference type="AlphaFoldDB" id="A0A066UD87"/>
<evidence type="ECO:0000256" key="5">
    <source>
        <dbReference type="ARBA" id="ARBA00022927"/>
    </source>
</evidence>
<dbReference type="GO" id="GO:0006605">
    <property type="term" value="P:protein targeting"/>
    <property type="evidence" value="ECO:0007669"/>
    <property type="project" value="UniProtKB-UniRule"/>
</dbReference>
<feature type="transmembrane region" description="Helical" evidence="9">
    <location>
        <begin position="78"/>
        <end position="97"/>
    </location>
</feature>
<dbReference type="PRINTS" id="PR01650">
    <property type="entry name" value="SECETRNLCASE"/>
</dbReference>
<evidence type="ECO:0000256" key="8">
    <source>
        <dbReference type="ARBA" id="ARBA00023136"/>
    </source>
</evidence>
<name>A0A066UD87_9GAMM</name>
<accession>A0A066UD87</accession>
<keyword evidence="5 9" id="KW-0653">Protein transport</keyword>
<reference evidence="11 12" key="1">
    <citation type="journal article" date="2014" name="Genome Announc.">
        <title>Draft Genome Sequence of Moraxella bovoculi Strain 237T (ATCC BAA-1259T) Isolated from a Calf with Infectious Bovine Keratoconjunctivitis.</title>
        <authorList>
            <person name="Calcutt M.J."/>
            <person name="Foecking M.F."/>
            <person name="Martin N.T."/>
            <person name="Mhlanga-Mutangadura T."/>
            <person name="Reilly T.J."/>
        </authorList>
    </citation>
    <scope>NUCLEOTIDE SEQUENCE [LARGE SCALE GENOMIC DNA]</scope>
    <source>
        <strain evidence="11 12">237</strain>
    </source>
</reference>